<evidence type="ECO:0000313" key="2">
    <source>
        <dbReference type="Proteomes" id="UP001056384"/>
    </source>
</evidence>
<keyword evidence="2" id="KW-1185">Reference proteome</keyword>
<reference evidence="1" key="1">
    <citation type="submission" date="2022-06" db="EMBL/GenBank/DDBJ databases">
        <title>Complete genome sequences of two strains of the flax pathogen Septoria linicola.</title>
        <authorList>
            <person name="Lapalu N."/>
            <person name="Simon A."/>
            <person name="Demenou B."/>
            <person name="Paumier D."/>
            <person name="Guillot M.-P."/>
            <person name="Gout L."/>
            <person name="Valade R."/>
        </authorList>
    </citation>
    <scope>NUCLEOTIDE SEQUENCE</scope>
    <source>
        <strain evidence="1">SE15195</strain>
    </source>
</reference>
<protein>
    <submittedName>
        <fullName evidence="1">Uncharacterized protein</fullName>
    </submittedName>
</protein>
<dbReference type="AlphaFoldDB" id="A0A9Q9AQZ1"/>
<name>A0A9Q9AQZ1_9PEZI</name>
<dbReference type="EMBL" id="CP099419">
    <property type="protein sequence ID" value="USW50451.1"/>
    <property type="molecule type" value="Genomic_DNA"/>
</dbReference>
<evidence type="ECO:0000313" key="1">
    <source>
        <dbReference type="EMBL" id="USW50451.1"/>
    </source>
</evidence>
<accession>A0A9Q9AQZ1</accession>
<dbReference type="Proteomes" id="UP001056384">
    <property type="component" value="Chromosome 2"/>
</dbReference>
<sequence length="221" mass="25228">MTRGRVSEAIAIAESLNETDFRTFCKTLRRRRQPNNMLLTIPRELRDRIWELALLADIRDQCPKPPESKVEIVLPAGLPGIVQDVRMDVAAMAYNLSAFMPKPPAFVDTCRQIKVETQATLYSSIMIWEEWHGRSGSKTVLQPYQMGSLFNTRKHGLPLLKCRPMRFGEKDVPEASLLKGVKRGARYGLVRCDAELDLEAMRWCVQLWRQPGSDIGVEEVE</sequence>
<proteinExistence type="predicted"/>
<gene>
    <name evidence="1" type="ORF">Slin15195_G037700</name>
</gene>
<organism evidence="1 2">
    <name type="scientific">Septoria linicola</name>
    <dbReference type="NCBI Taxonomy" id="215465"/>
    <lineage>
        <taxon>Eukaryota</taxon>
        <taxon>Fungi</taxon>
        <taxon>Dikarya</taxon>
        <taxon>Ascomycota</taxon>
        <taxon>Pezizomycotina</taxon>
        <taxon>Dothideomycetes</taxon>
        <taxon>Dothideomycetidae</taxon>
        <taxon>Mycosphaerellales</taxon>
        <taxon>Mycosphaerellaceae</taxon>
        <taxon>Septoria</taxon>
    </lineage>
</organism>